<dbReference type="EnsemblMetazoa" id="RPRC010711-RA">
    <property type="protein sequence ID" value="RPRC010711-PA"/>
    <property type="gene ID" value="RPRC010711"/>
</dbReference>
<reference evidence="1" key="1">
    <citation type="submission" date="2015-05" db="UniProtKB">
        <authorList>
            <consortium name="EnsemblMetazoa"/>
        </authorList>
    </citation>
    <scope>IDENTIFICATION</scope>
</reference>
<dbReference type="AlphaFoldDB" id="T1I342"/>
<evidence type="ECO:0000313" key="2">
    <source>
        <dbReference type="Proteomes" id="UP000015103"/>
    </source>
</evidence>
<dbReference type="Proteomes" id="UP000015103">
    <property type="component" value="Unassembled WGS sequence"/>
</dbReference>
<evidence type="ECO:0000313" key="1">
    <source>
        <dbReference type="EnsemblMetazoa" id="RPRC010711-PA"/>
    </source>
</evidence>
<organism evidence="1 2">
    <name type="scientific">Rhodnius prolixus</name>
    <name type="common">Triatomid bug</name>
    <dbReference type="NCBI Taxonomy" id="13249"/>
    <lineage>
        <taxon>Eukaryota</taxon>
        <taxon>Metazoa</taxon>
        <taxon>Ecdysozoa</taxon>
        <taxon>Arthropoda</taxon>
        <taxon>Hexapoda</taxon>
        <taxon>Insecta</taxon>
        <taxon>Pterygota</taxon>
        <taxon>Neoptera</taxon>
        <taxon>Paraneoptera</taxon>
        <taxon>Hemiptera</taxon>
        <taxon>Heteroptera</taxon>
        <taxon>Panheteroptera</taxon>
        <taxon>Cimicomorpha</taxon>
        <taxon>Reduviidae</taxon>
        <taxon>Triatominae</taxon>
        <taxon>Rhodnius</taxon>
    </lineage>
</organism>
<proteinExistence type="predicted"/>
<protein>
    <submittedName>
        <fullName evidence="1">Uncharacterized protein</fullName>
    </submittedName>
</protein>
<dbReference type="HOGENOM" id="CLU_2200173_0_0_1"/>
<sequence>MDDRIALPQVVRLDCWVGDDSWDVVDLTESRRLAPEEKQVGVPANKSITLYRIDKKGNLLKSIDKSRLLMQRKATNKKKKKKITSKDIWSIPYGWFYQPGEKIPLIFE</sequence>
<keyword evidence="2" id="KW-1185">Reference proteome</keyword>
<dbReference type="InParanoid" id="T1I342"/>
<name>T1I342_RHOPR</name>
<dbReference type="EMBL" id="ACPB03020800">
    <property type="status" value="NOT_ANNOTATED_CDS"/>
    <property type="molecule type" value="Genomic_DNA"/>
</dbReference>
<dbReference type="VEuPathDB" id="VectorBase:RPRC010711"/>
<accession>T1I342</accession>